<dbReference type="AlphaFoldDB" id="A0A177AX95"/>
<proteinExistence type="predicted"/>
<organism evidence="1 2">
    <name type="scientific">Intoshia linei</name>
    <dbReference type="NCBI Taxonomy" id="1819745"/>
    <lineage>
        <taxon>Eukaryota</taxon>
        <taxon>Metazoa</taxon>
        <taxon>Spiralia</taxon>
        <taxon>Lophotrochozoa</taxon>
        <taxon>Mesozoa</taxon>
        <taxon>Orthonectida</taxon>
        <taxon>Rhopaluridae</taxon>
        <taxon>Intoshia</taxon>
    </lineage>
</organism>
<protein>
    <submittedName>
        <fullName evidence="1">Uncharacterized protein</fullName>
    </submittedName>
</protein>
<comment type="caution">
    <text evidence="1">The sequence shown here is derived from an EMBL/GenBank/DDBJ whole genome shotgun (WGS) entry which is preliminary data.</text>
</comment>
<reference evidence="1 2" key="1">
    <citation type="submission" date="2016-04" db="EMBL/GenBank/DDBJ databases">
        <title>The genome of Intoshia linei affirms orthonectids as highly simplified spiralians.</title>
        <authorList>
            <person name="Mikhailov K.V."/>
            <person name="Slusarev G.S."/>
            <person name="Nikitin M.A."/>
            <person name="Logacheva M.D."/>
            <person name="Penin A."/>
            <person name="Aleoshin V."/>
            <person name="Panchin Y.V."/>
        </authorList>
    </citation>
    <scope>NUCLEOTIDE SEQUENCE [LARGE SCALE GENOMIC DNA]</scope>
    <source>
        <strain evidence="1">Intl2013</strain>
        <tissue evidence="1">Whole animal</tissue>
    </source>
</reference>
<evidence type="ECO:0000313" key="2">
    <source>
        <dbReference type="Proteomes" id="UP000078046"/>
    </source>
</evidence>
<keyword evidence="2" id="KW-1185">Reference proteome</keyword>
<dbReference type="EMBL" id="LWCA01000882">
    <property type="protein sequence ID" value="OAF66606.1"/>
    <property type="molecule type" value="Genomic_DNA"/>
</dbReference>
<name>A0A177AX95_9BILA</name>
<dbReference type="Proteomes" id="UP000078046">
    <property type="component" value="Unassembled WGS sequence"/>
</dbReference>
<accession>A0A177AX95</accession>
<gene>
    <name evidence="1" type="ORF">A3Q56_05660</name>
</gene>
<evidence type="ECO:0000313" key="1">
    <source>
        <dbReference type="EMBL" id="OAF66606.1"/>
    </source>
</evidence>
<sequence>MSQDRLNSVHRILQKEKNEAIKPPTSLLNRLDTFMEEINKSNQHLVSSDTLKDSNIFTANEIKCDQEHIKMDVFKIQDAKEKNLILEIE</sequence>